<dbReference type="Gene3D" id="1.10.357.10">
    <property type="entry name" value="Tetracycline Repressor, domain 2"/>
    <property type="match status" value="1"/>
</dbReference>
<sequence length="210" mass="23955">MAGDTKERILETALALFAQSGYLGTSMHDIAKELGITKGALYKHYASKQEILDSIVERMNKMDYERAEAYEMPETEPDGFAEAYLHTPIAKIRTYSMAQFDHWTKEPFSSNFRKMLTLEQYRDPKLAQLYHDYLATGPTKYMAAIFRKLTDSDDAAMQLALEFYGPMFLLYSVYDGANEKESVAPMLCAHIDRFIAKIESGYRKPHAEGA</sequence>
<dbReference type="InterPro" id="IPR001647">
    <property type="entry name" value="HTH_TetR"/>
</dbReference>
<evidence type="ECO:0000259" key="3">
    <source>
        <dbReference type="PROSITE" id="PS50977"/>
    </source>
</evidence>
<dbReference type="RefSeq" id="WP_015557595.1">
    <property type="nucleotide sequence ID" value="NC_021039.1"/>
</dbReference>
<reference evidence="4" key="2">
    <citation type="submission" date="2010-03" db="EMBL/GenBank/DDBJ databases">
        <authorList>
            <person name="Pajon A."/>
        </authorList>
    </citation>
    <scope>NUCLEOTIDE SEQUENCE</scope>
    <source>
        <strain evidence="4">Type strain: 18P13</strain>
    </source>
</reference>
<evidence type="ECO:0000313" key="5">
    <source>
        <dbReference type="Proteomes" id="UP000007054"/>
    </source>
</evidence>
<evidence type="ECO:0000256" key="2">
    <source>
        <dbReference type="PROSITE-ProRule" id="PRU00335"/>
    </source>
</evidence>
<protein>
    <submittedName>
        <fullName evidence="4">Transcriptional regulator, TetR family</fullName>
    </submittedName>
</protein>
<dbReference type="BioCyc" id="RCHA213810:RUM_RS02215-MONOMER"/>
<feature type="domain" description="HTH tetR-type" evidence="3">
    <location>
        <begin position="3"/>
        <end position="63"/>
    </location>
</feature>
<dbReference type="Proteomes" id="UP000007054">
    <property type="component" value="Chromosome"/>
</dbReference>
<keyword evidence="5" id="KW-1185">Reference proteome</keyword>
<dbReference type="EMBL" id="FP929052">
    <property type="protein sequence ID" value="CBL16688.1"/>
    <property type="molecule type" value="Genomic_DNA"/>
</dbReference>
<accession>D4LAP3</accession>
<dbReference type="InterPro" id="IPR050624">
    <property type="entry name" value="HTH-type_Tx_Regulator"/>
</dbReference>
<gene>
    <name evidence="4" type="ordered locus">RUM_04570</name>
</gene>
<dbReference type="PANTHER" id="PTHR43479">
    <property type="entry name" value="ACREF/ENVCD OPERON REPRESSOR-RELATED"/>
    <property type="match status" value="1"/>
</dbReference>
<evidence type="ECO:0000256" key="1">
    <source>
        <dbReference type="ARBA" id="ARBA00023125"/>
    </source>
</evidence>
<dbReference type="GeneID" id="83155285"/>
<reference evidence="4" key="1">
    <citation type="submission" date="2010-03" db="EMBL/GenBank/DDBJ databases">
        <title>The genome sequence of Ruminococcus sp. 18P13.</title>
        <authorList>
            <consortium name="metaHIT consortium -- http://www.metahit.eu/"/>
            <person name="Pajon A."/>
            <person name="Turner K."/>
            <person name="Parkhill J."/>
            <person name="Bernalier A."/>
        </authorList>
    </citation>
    <scope>NUCLEOTIDE SEQUENCE [LARGE SCALE GENOMIC DNA]</scope>
    <source>
        <strain evidence="4">Type strain: 18P13</strain>
    </source>
</reference>
<dbReference type="AlphaFoldDB" id="D4LAP3"/>
<organism evidence="4 5">
    <name type="scientific">Ruminococcus champanellensis (strain DSM 18848 / JCM 17042 / KCTC 15320 / 18P13)</name>
    <dbReference type="NCBI Taxonomy" id="213810"/>
    <lineage>
        <taxon>Bacteria</taxon>
        <taxon>Bacillati</taxon>
        <taxon>Bacillota</taxon>
        <taxon>Clostridia</taxon>
        <taxon>Eubacteriales</taxon>
        <taxon>Oscillospiraceae</taxon>
        <taxon>Ruminococcus</taxon>
    </lineage>
</organism>
<evidence type="ECO:0000313" key="4">
    <source>
        <dbReference type="EMBL" id="CBL16688.1"/>
    </source>
</evidence>
<dbReference type="HOGENOM" id="CLU_069356_34_0_9"/>
<dbReference type="InterPro" id="IPR009057">
    <property type="entry name" value="Homeodomain-like_sf"/>
</dbReference>
<keyword evidence="1 2" id="KW-0238">DNA-binding</keyword>
<proteinExistence type="predicted"/>
<dbReference type="GO" id="GO:0003677">
    <property type="term" value="F:DNA binding"/>
    <property type="evidence" value="ECO:0007669"/>
    <property type="project" value="UniProtKB-UniRule"/>
</dbReference>
<dbReference type="PANTHER" id="PTHR43479:SF11">
    <property type="entry name" value="ACREF_ENVCD OPERON REPRESSOR-RELATED"/>
    <property type="match status" value="1"/>
</dbReference>
<dbReference type="Pfam" id="PF00440">
    <property type="entry name" value="TetR_N"/>
    <property type="match status" value="1"/>
</dbReference>
<dbReference type="SUPFAM" id="SSF46689">
    <property type="entry name" value="Homeodomain-like"/>
    <property type="match status" value="1"/>
</dbReference>
<dbReference type="STRING" id="213810.RUM_04570"/>
<dbReference type="PATRIC" id="fig|213810.4.peg.365"/>
<name>D4LAP3_RUMC1</name>
<dbReference type="PROSITE" id="PS50977">
    <property type="entry name" value="HTH_TETR_2"/>
    <property type="match status" value="1"/>
</dbReference>
<dbReference type="KEGG" id="rch:RUM_04570"/>
<feature type="DNA-binding region" description="H-T-H motif" evidence="2">
    <location>
        <begin position="26"/>
        <end position="45"/>
    </location>
</feature>
<dbReference type="PRINTS" id="PR00455">
    <property type="entry name" value="HTHTETR"/>
</dbReference>